<protein>
    <submittedName>
        <fullName evidence="2">Uncharacterized protein</fullName>
    </submittedName>
</protein>
<dbReference type="Proteomes" id="UP000245934">
    <property type="component" value="Unassembled WGS sequence"/>
</dbReference>
<evidence type="ECO:0000256" key="1">
    <source>
        <dbReference type="SAM" id="MobiDB-lite"/>
    </source>
</evidence>
<feature type="region of interest" description="Disordered" evidence="1">
    <location>
        <begin position="118"/>
        <end position="140"/>
    </location>
</feature>
<sequence length="140" mass="15493">MSKHISVLLTLIIIGTIFSTFGSADTDKVYYSGQAYDPEIIPSGMIPYDDNGWTQGSLFTTPIWLLKQIDPNIMSTVLDQGVIQDPMIIPEGYQRPTFMFQNPTKLIYVSPFNSKNPSGPFLSPEPTSDATSKYSPFSTA</sequence>
<dbReference type="AlphaFoldDB" id="A0A2V2N7E8"/>
<keyword evidence="3" id="KW-1185">Reference proteome</keyword>
<dbReference type="RefSeq" id="WP_109941048.1">
    <property type="nucleotide sequence ID" value="NZ_CP176366.1"/>
</dbReference>
<dbReference type="EMBL" id="QGMZ01000018">
    <property type="protein sequence ID" value="PWR73636.1"/>
    <property type="molecule type" value="Genomic_DNA"/>
</dbReference>
<evidence type="ECO:0000313" key="2">
    <source>
        <dbReference type="EMBL" id="PWR73636.1"/>
    </source>
</evidence>
<feature type="compositionally biased region" description="Polar residues" evidence="1">
    <location>
        <begin position="125"/>
        <end position="140"/>
    </location>
</feature>
<name>A0A2V2N7E8_9EURY</name>
<accession>A0A2V2N7E8</accession>
<gene>
    <name evidence="2" type="ORF">DLD82_10440</name>
</gene>
<comment type="caution">
    <text evidence="2">The sequence shown here is derived from an EMBL/GenBank/DDBJ whole genome shotgun (WGS) entry which is preliminary data.</text>
</comment>
<organism evidence="2 3">
    <name type="scientific">Methanospirillum stamsii</name>
    <dbReference type="NCBI Taxonomy" id="1277351"/>
    <lineage>
        <taxon>Archaea</taxon>
        <taxon>Methanobacteriati</taxon>
        <taxon>Methanobacteriota</taxon>
        <taxon>Stenosarchaea group</taxon>
        <taxon>Methanomicrobia</taxon>
        <taxon>Methanomicrobiales</taxon>
        <taxon>Methanospirillaceae</taxon>
        <taxon>Methanospirillum</taxon>
    </lineage>
</organism>
<dbReference type="GeneID" id="97608635"/>
<proteinExistence type="predicted"/>
<reference evidence="2 3" key="1">
    <citation type="submission" date="2018-05" db="EMBL/GenBank/DDBJ databases">
        <title>Draft genome of Methanospirillum stamsii Pt1.</title>
        <authorList>
            <person name="Dueholm M.S."/>
            <person name="Nielsen P.H."/>
            <person name="Bakmann L.F."/>
            <person name="Otzen D.E."/>
        </authorList>
    </citation>
    <scope>NUCLEOTIDE SEQUENCE [LARGE SCALE GENOMIC DNA]</scope>
    <source>
        <strain evidence="2 3">Pt1</strain>
    </source>
</reference>
<evidence type="ECO:0000313" key="3">
    <source>
        <dbReference type="Proteomes" id="UP000245934"/>
    </source>
</evidence>